<dbReference type="RefSeq" id="WP_083577862.1">
    <property type="nucleotide sequence ID" value="NZ_FPIW01000006.1"/>
</dbReference>
<accession>A0AA94L1E5</accession>
<comment type="caution">
    <text evidence="1">The sequence shown here is derived from an EMBL/GenBank/DDBJ whole genome shotgun (WGS) entry which is preliminary data.</text>
</comment>
<organism evidence="1 2">
    <name type="scientific">Desulfovibrio desulfuricans</name>
    <dbReference type="NCBI Taxonomy" id="876"/>
    <lineage>
        <taxon>Bacteria</taxon>
        <taxon>Pseudomonadati</taxon>
        <taxon>Thermodesulfobacteriota</taxon>
        <taxon>Desulfovibrionia</taxon>
        <taxon>Desulfovibrionales</taxon>
        <taxon>Desulfovibrionaceae</taxon>
        <taxon>Desulfovibrio</taxon>
    </lineage>
</organism>
<protein>
    <submittedName>
        <fullName evidence="1">Uncharacterized protein</fullName>
    </submittedName>
</protein>
<evidence type="ECO:0000313" key="1">
    <source>
        <dbReference type="EMBL" id="SFW25551.1"/>
    </source>
</evidence>
<dbReference type="AlphaFoldDB" id="A0AA94L1E5"/>
<evidence type="ECO:0000313" key="2">
    <source>
        <dbReference type="Proteomes" id="UP000182680"/>
    </source>
</evidence>
<sequence>MNRTKPAGSRPHDHVVRHMAECGNGVGPGHVHDWRPANKAGNARSAFFSTVAGAGGGVRTALVLGLVLAACLCSCAPREQRPLTFEEQQDIEAYRQCRREATAMNPEWRGDTSYFPWRAYFNMCMRRMGVSEDAMRRMRM</sequence>
<dbReference type="Proteomes" id="UP000182680">
    <property type="component" value="Unassembled WGS sequence"/>
</dbReference>
<name>A0AA94L1E5_DESDE</name>
<proteinExistence type="predicted"/>
<dbReference type="EMBL" id="FPIW01000006">
    <property type="protein sequence ID" value="SFW25551.1"/>
    <property type="molecule type" value="Genomic_DNA"/>
</dbReference>
<reference evidence="2" key="1">
    <citation type="submission" date="2016-11" db="EMBL/GenBank/DDBJ databases">
        <authorList>
            <person name="Jaros S."/>
            <person name="Januszkiewicz K."/>
            <person name="Wedrychowicz H."/>
        </authorList>
    </citation>
    <scope>NUCLEOTIDE SEQUENCE [LARGE SCALE GENOMIC DNA]</scope>
    <source>
        <strain evidence="2">DSM 7057</strain>
    </source>
</reference>
<gene>
    <name evidence="1" type="ORF">SAMN02910291_00581</name>
</gene>